<keyword evidence="1" id="KW-0863">Zinc-finger</keyword>
<organism evidence="4 5">
    <name type="scientific">Natronoarchaeum mannanilyticum</name>
    <dbReference type="NCBI Taxonomy" id="926360"/>
    <lineage>
        <taxon>Archaea</taxon>
        <taxon>Methanobacteriati</taxon>
        <taxon>Methanobacteriota</taxon>
        <taxon>Stenosarchaea group</taxon>
        <taxon>Halobacteria</taxon>
        <taxon>Halobacteriales</taxon>
        <taxon>Natronoarchaeaceae</taxon>
    </lineage>
</organism>
<sequence>MTQTEHTGASDRRRGRTAGGASGEFDQRTRRALSERMAVTPLGGGTYEVATESDHSYVVDLEGGRCTCPDHTYRGARCKHLRRVAIDVSEGLLPPPGRAAAECEVCGAELFVDENAPGPHLCADHEFDVGDEAYDRNTGDRVLIVAPPAGRADEVAIRHGRTVADHYSNAEYPDDDAVVAAVYAQSVRITEDGAVPSELTVYSFPRSRLSQEPVERASNAERRPDDADGRRRNGAESQSRDAEQRSLGASR</sequence>
<feature type="region of interest" description="Disordered" evidence="2">
    <location>
        <begin position="208"/>
        <end position="251"/>
    </location>
</feature>
<dbReference type="InterPro" id="IPR007527">
    <property type="entry name" value="Znf_SWIM"/>
</dbReference>
<dbReference type="GO" id="GO:0008270">
    <property type="term" value="F:zinc ion binding"/>
    <property type="evidence" value="ECO:0007669"/>
    <property type="project" value="UniProtKB-KW"/>
</dbReference>
<dbReference type="Pfam" id="PF04434">
    <property type="entry name" value="SWIM"/>
    <property type="match status" value="1"/>
</dbReference>
<evidence type="ECO:0000256" key="1">
    <source>
        <dbReference type="PROSITE-ProRule" id="PRU00325"/>
    </source>
</evidence>
<evidence type="ECO:0000256" key="2">
    <source>
        <dbReference type="SAM" id="MobiDB-lite"/>
    </source>
</evidence>
<evidence type="ECO:0000259" key="3">
    <source>
        <dbReference type="PROSITE" id="PS50966"/>
    </source>
</evidence>
<protein>
    <recommendedName>
        <fullName evidence="3">SWIM-type domain-containing protein</fullName>
    </recommendedName>
</protein>
<dbReference type="AlphaFoldDB" id="A0AAV3T8I0"/>
<feature type="region of interest" description="Disordered" evidence="2">
    <location>
        <begin position="1"/>
        <end position="31"/>
    </location>
</feature>
<accession>A0AAV3T8I0</accession>
<keyword evidence="1" id="KW-0479">Metal-binding</keyword>
<dbReference type="Proteomes" id="UP001500420">
    <property type="component" value="Unassembled WGS sequence"/>
</dbReference>
<keyword evidence="1" id="KW-0862">Zinc</keyword>
<evidence type="ECO:0000313" key="5">
    <source>
        <dbReference type="Proteomes" id="UP001500420"/>
    </source>
</evidence>
<name>A0AAV3T8I0_9EURY</name>
<dbReference type="RefSeq" id="WP_343773255.1">
    <property type="nucleotide sequence ID" value="NZ_BAAADV010000001.1"/>
</dbReference>
<reference evidence="4 5" key="1">
    <citation type="journal article" date="2019" name="Int. J. Syst. Evol. Microbiol.">
        <title>The Global Catalogue of Microorganisms (GCM) 10K type strain sequencing project: providing services to taxonomists for standard genome sequencing and annotation.</title>
        <authorList>
            <consortium name="The Broad Institute Genomics Platform"/>
            <consortium name="The Broad Institute Genome Sequencing Center for Infectious Disease"/>
            <person name="Wu L."/>
            <person name="Ma J."/>
        </authorList>
    </citation>
    <scope>NUCLEOTIDE SEQUENCE [LARGE SCALE GENOMIC DNA]</scope>
    <source>
        <strain evidence="4 5">JCM 16328</strain>
    </source>
</reference>
<comment type="caution">
    <text evidence="4">The sequence shown here is derived from an EMBL/GenBank/DDBJ whole genome shotgun (WGS) entry which is preliminary data.</text>
</comment>
<dbReference type="PROSITE" id="PS50966">
    <property type="entry name" value="ZF_SWIM"/>
    <property type="match status" value="1"/>
</dbReference>
<evidence type="ECO:0000313" key="4">
    <source>
        <dbReference type="EMBL" id="GAA0669461.1"/>
    </source>
</evidence>
<feature type="domain" description="SWIM-type" evidence="3">
    <location>
        <begin position="57"/>
        <end position="89"/>
    </location>
</feature>
<gene>
    <name evidence="4" type="ORF">GCM10009020_14330</name>
</gene>
<dbReference type="EMBL" id="BAAADV010000001">
    <property type="protein sequence ID" value="GAA0669461.1"/>
    <property type="molecule type" value="Genomic_DNA"/>
</dbReference>
<feature type="compositionally biased region" description="Basic and acidic residues" evidence="2">
    <location>
        <begin position="213"/>
        <end position="244"/>
    </location>
</feature>
<proteinExistence type="predicted"/>
<keyword evidence="5" id="KW-1185">Reference proteome</keyword>